<dbReference type="PANTHER" id="PTHR30363">
    <property type="entry name" value="HTH-TYPE TRANSCRIPTIONAL REGULATOR SRLR-RELATED"/>
    <property type="match status" value="1"/>
</dbReference>
<accession>A0A2C7ZFB7</accession>
<organism evidence="4">
    <name type="scientific">Propionibacterium freudenreichii</name>
    <dbReference type="NCBI Taxonomy" id="1744"/>
    <lineage>
        <taxon>Bacteria</taxon>
        <taxon>Bacillati</taxon>
        <taxon>Actinomycetota</taxon>
        <taxon>Actinomycetes</taxon>
        <taxon>Propionibacteriales</taxon>
        <taxon>Propionibacteriaceae</taxon>
        <taxon>Propionibacterium</taxon>
    </lineage>
</organism>
<dbReference type="InterPro" id="IPR001034">
    <property type="entry name" value="DeoR_HTH"/>
</dbReference>
<keyword evidence="2" id="KW-0804">Transcription</keyword>
<evidence type="ECO:0000313" key="4">
    <source>
        <dbReference type="EMBL" id="SBN38236.1"/>
    </source>
</evidence>
<dbReference type="InterPro" id="IPR036388">
    <property type="entry name" value="WH-like_DNA-bd_sf"/>
</dbReference>
<dbReference type="PRINTS" id="PR00037">
    <property type="entry name" value="HTHLACR"/>
</dbReference>
<dbReference type="RefSeq" id="WP_172952498.1">
    <property type="nucleotide sequence ID" value="NZ_CDAC01000003.1"/>
</dbReference>
<dbReference type="Gene3D" id="1.10.10.10">
    <property type="entry name" value="Winged helix-like DNA-binding domain superfamily/Winged helix DNA-binding domain"/>
    <property type="match status" value="1"/>
</dbReference>
<gene>
    <name evidence="4" type="ORF">PFR_JS10_593</name>
</gene>
<evidence type="ECO:0000259" key="3">
    <source>
        <dbReference type="PROSITE" id="PS51000"/>
    </source>
</evidence>
<evidence type="ECO:0000256" key="2">
    <source>
        <dbReference type="ARBA" id="ARBA00023163"/>
    </source>
</evidence>
<dbReference type="PANTHER" id="PTHR30363:SF44">
    <property type="entry name" value="AGA OPERON TRANSCRIPTIONAL REPRESSOR-RELATED"/>
    <property type="match status" value="1"/>
</dbReference>
<dbReference type="AlphaFoldDB" id="A0A2C7ZFB7"/>
<reference evidence="4" key="1">
    <citation type="submission" date="2016-05" db="EMBL/GenBank/DDBJ databases">
        <authorList>
            <person name="Lavstsen T."/>
            <person name="Jespersen J.S."/>
        </authorList>
    </citation>
    <scope>NUCLEOTIDE SEQUENCE</scope>
    <source>
        <strain evidence="4">PFRJS10</strain>
    </source>
</reference>
<name>A0A2C7ZFB7_9ACTN</name>
<dbReference type="SMART" id="SM01134">
    <property type="entry name" value="DeoRC"/>
    <property type="match status" value="1"/>
</dbReference>
<dbReference type="PROSITE" id="PS51000">
    <property type="entry name" value="HTH_DEOR_2"/>
    <property type="match status" value="1"/>
</dbReference>
<dbReference type="Pfam" id="PF00455">
    <property type="entry name" value="DeoRC"/>
    <property type="match status" value="1"/>
</dbReference>
<dbReference type="GO" id="GO:0003700">
    <property type="term" value="F:DNA-binding transcription factor activity"/>
    <property type="evidence" value="ECO:0007669"/>
    <property type="project" value="InterPro"/>
</dbReference>
<evidence type="ECO:0000256" key="1">
    <source>
        <dbReference type="ARBA" id="ARBA00023015"/>
    </source>
</evidence>
<protein>
    <submittedName>
        <fullName evidence="4">DeoR ramily regulatory protein</fullName>
    </submittedName>
</protein>
<dbReference type="InterPro" id="IPR050313">
    <property type="entry name" value="Carb_Metab_HTH_regulators"/>
</dbReference>
<keyword evidence="1" id="KW-0805">Transcription regulation</keyword>
<sequence length="279" mass="29963">MSTEELSPRPRAATAERRTELLNYLRVLRRAQTLEELTSHFGISPSTVRRDVEALADQGQVWKIAGGRVTVRRREATLPEKTVSSAASKMAMAEYAAKHLIHAGDVVLLDSGTSTAFLARLLAQRDDLTLVVAGVSSLLALAEGPADVVVVGGHLRKTSGSLLGPLALSGLDSIMPSVAFIGCDSLDTERGINCSGLEAAAFKRRAMEVSQESWVLADETKLSATPSRPAWIPFLPQTGLLTVTPRSAASRATLKQFRADGHDVRVTRPAMRREKAAEA</sequence>
<dbReference type="InterPro" id="IPR014036">
    <property type="entry name" value="DeoR-like_C"/>
</dbReference>
<dbReference type="Pfam" id="PF08220">
    <property type="entry name" value="HTH_DeoR"/>
    <property type="match status" value="1"/>
</dbReference>
<dbReference type="SUPFAM" id="SSF100950">
    <property type="entry name" value="NagB/RpiA/CoA transferase-like"/>
    <property type="match status" value="1"/>
</dbReference>
<dbReference type="InterPro" id="IPR037171">
    <property type="entry name" value="NagB/RpiA_transferase-like"/>
</dbReference>
<feature type="domain" description="HTH deoR-type" evidence="3">
    <location>
        <begin position="15"/>
        <end position="70"/>
    </location>
</feature>
<dbReference type="EMBL" id="LT576035">
    <property type="protein sequence ID" value="SBN38236.1"/>
    <property type="molecule type" value="Genomic_DNA"/>
</dbReference>
<dbReference type="SMART" id="SM00420">
    <property type="entry name" value="HTH_DEOR"/>
    <property type="match status" value="1"/>
</dbReference>
<dbReference type="SUPFAM" id="SSF46785">
    <property type="entry name" value="Winged helix' DNA-binding domain"/>
    <property type="match status" value="1"/>
</dbReference>
<proteinExistence type="predicted"/>
<dbReference type="Gene3D" id="3.40.50.1360">
    <property type="match status" value="1"/>
</dbReference>
<dbReference type="InterPro" id="IPR036390">
    <property type="entry name" value="WH_DNA-bd_sf"/>
</dbReference>